<reference evidence="2" key="1">
    <citation type="submission" date="2016-11" db="UniProtKB">
        <authorList>
            <consortium name="WormBaseParasite"/>
        </authorList>
    </citation>
    <scope>IDENTIFICATION</scope>
</reference>
<sequence>MQFALPTYRPKTPVSNTEFIQFNLLTYLFRSTELFCTFYVTTKLMSTPKTVSALMLLKASQELICSQMVKSPSIRSTPYLQHCQTTYLHNSDIYLHTKNKEPGGHTHIHHNPLYFLAVLRRRLLVDCVDDNNGLLNMLQNVEKPGQFAYLKSA</sequence>
<accession>A0A1I7Y069</accession>
<name>A0A1I7Y069_9BILA</name>
<evidence type="ECO:0000313" key="1">
    <source>
        <dbReference type="Proteomes" id="UP000095287"/>
    </source>
</evidence>
<dbReference type="WBParaSite" id="L893_g1111.t1">
    <property type="protein sequence ID" value="L893_g1111.t1"/>
    <property type="gene ID" value="L893_g1111"/>
</dbReference>
<keyword evidence="1" id="KW-1185">Reference proteome</keyword>
<dbReference type="Proteomes" id="UP000095287">
    <property type="component" value="Unplaced"/>
</dbReference>
<dbReference type="AlphaFoldDB" id="A0A1I7Y069"/>
<organism evidence="1 2">
    <name type="scientific">Steinernema glaseri</name>
    <dbReference type="NCBI Taxonomy" id="37863"/>
    <lineage>
        <taxon>Eukaryota</taxon>
        <taxon>Metazoa</taxon>
        <taxon>Ecdysozoa</taxon>
        <taxon>Nematoda</taxon>
        <taxon>Chromadorea</taxon>
        <taxon>Rhabditida</taxon>
        <taxon>Tylenchina</taxon>
        <taxon>Panagrolaimomorpha</taxon>
        <taxon>Strongyloidoidea</taxon>
        <taxon>Steinernematidae</taxon>
        <taxon>Steinernema</taxon>
    </lineage>
</organism>
<proteinExistence type="predicted"/>
<evidence type="ECO:0000313" key="2">
    <source>
        <dbReference type="WBParaSite" id="L893_g1111.t1"/>
    </source>
</evidence>
<protein>
    <submittedName>
        <fullName evidence="2">Uncharacterized protein</fullName>
    </submittedName>
</protein>